<dbReference type="EMBL" id="CADCTL010000047">
    <property type="protein sequence ID" value="CAA9220837.1"/>
    <property type="molecule type" value="Genomic_DNA"/>
</dbReference>
<feature type="compositionally biased region" description="Basic and acidic residues" evidence="1">
    <location>
        <begin position="158"/>
        <end position="168"/>
    </location>
</feature>
<evidence type="ECO:0000313" key="2">
    <source>
        <dbReference type="EMBL" id="CAA9220837.1"/>
    </source>
</evidence>
<feature type="compositionally biased region" description="Basic and acidic residues" evidence="1">
    <location>
        <begin position="235"/>
        <end position="245"/>
    </location>
</feature>
<proteinExistence type="predicted"/>
<feature type="region of interest" description="Disordered" evidence="1">
    <location>
        <begin position="1"/>
        <end position="264"/>
    </location>
</feature>
<dbReference type="GO" id="GO:0050076">
    <property type="term" value="F:maleate isomerase activity"/>
    <property type="evidence" value="ECO:0007669"/>
    <property type="project" value="UniProtKB-EC"/>
</dbReference>
<evidence type="ECO:0000256" key="1">
    <source>
        <dbReference type="SAM" id="MobiDB-lite"/>
    </source>
</evidence>
<protein>
    <submittedName>
        <fullName evidence="2">Maleate cis-trans isomerase</fullName>
        <ecNumber evidence="2">5.2.1.1</ecNumber>
    </submittedName>
</protein>
<keyword evidence="2" id="KW-0413">Isomerase</keyword>
<accession>A0A6J4HCF9</accession>
<name>A0A6J4HCF9_9PROT</name>
<feature type="compositionally biased region" description="Basic and acidic residues" evidence="1">
    <location>
        <begin position="127"/>
        <end position="146"/>
    </location>
</feature>
<reference evidence="2" key="1">
    <citation type="submission" date="2020-02" db="EMBL/GenBank/DDBJ databases">
        <authorList>
            <person name="Meier V. D."/>
        </authorList>
    </citation>
    <scope>NUCLEOTIDE SEQUENCE</scope>
    <source>
        <strain evidence="2">AVDCRST_MAG04</strain>
    </source>
</reference>
<dbReference type="AlphaFoldDB" id="A0A6J4HCF9"/>
<feature type="compositionally biased region" description="Basic residues" evidence="1">
    <location>
        <begin position="69"/>
        <end position="87"/>
    </location>
</feature>
<gene>
    <name evidence="2" type="ORF">AVDCRST_MAG04-613</name>
</gene>
<feature type="compositionally biased region" description="Basic and acidic residues" evidence="1">
    <location>
        <begin position="8"/>
        <end position="26"/>
    </location>
</feature>
<feature type="non-terminal residue" evidence="2">
    <location>
        <position position="264"/>
    </location>
</feature>
<organism evidence="2">
    <name type="scientific">uncultured Acetobacteraceae bacterium</name>
    <dbReference type="NCBI Taxonomy" id="169975"/>
    <lineage>
        <taxon>Bacteria</taxon>
        <taxon>Pseudomonadati</taxon>
        <taxon>Pseudomonadota</taxon>
        <taxon>Alphaproteobacteria</taxon>
        <taxon>Acetobacterales</taxon>
        <taxon>Acetobacteraceae</taxon>
        <taxon>environmental samples</taxon>
    </lineage>
</organism>
<feature type="compositionally biased region" description="Basic residues" evidence="1">
    <location>
        <begin position="147"/>
        <end position="157"/>
    </location>
</feature>
<dbReference type="EC" id="5.2.1.1" evidence="2"/>
<sequence>ANTALHPHRPDRPELQHHHGNRDPGHPPRPRGRGARAVHLPLQSDADEEGDQGGTRGDGPRLRPLRAGAVRRARGRARLRLPRRHHEHGQGLPPRVRGAPAPGHGRERRRRARGDERRGLGGRPARARREEDLGDRALHEAADAARVRLHRGRGHRGARPDRAGDRRQPGGRRARPARVGGHPPAPRRDGCGRGGAVGLRADALPRRDPGGRAGLRGAGRVRRGLHGVPNARPARAQDRGAERGHAAVRPLRRRRRASRQPGGL</sequence>
<feature type="non-terminal residue" evidence="2">
    <location>
        <position position="1"/>
    </location>
</feature>